<dbReference type="EMBL" id="AYYC01000620">
    <property type="protein sequence ID" value="ETK04729.1"/>
    <property type="molecule type" value="Genomic_DNA"/>
</dbReference>
<evidence type="ECO:0000313" key="2">
    <source>
        <dbReference type="Proteomes" id="UP000018872"/>
    </source>
</evidence>
<dbReference type="AlphaFoldDB" id="W2CBX2"/>
<comment type="caution">
    <text evidence="1">The sequence shown here is derived from an EMBL/GenBank/DDBJ whole genome shotgun (WGS) entry which is preliminary data.</text>
</comment>
<dbReference type="PATRIC" id="fig|1410950.3.peg.1003"/>
<proteinExistence type="predicted"/>
<protein>
    <submittedName>
        <fullName evidence="1">Uncharacterized protein</fullName>
    </submittedName>
</protein>
<name>W2CBX2_9BACT</name>
<evidence type="ECO:0000313" key="1">
    <source>
        <dbReference type="EMBL" id="ETK04729.1"/>
    </source>
</evidence>
<organism evidence="1 2">
    <name type="scientific">Tannerella sp. oral taxon BU063 isolate Cell 5</name>
    <dbReference type="NCBI Taxonomy" id="1410950"/>
    <lineage>
        <taxon>Bacteria</taxon>
        <taxon>Pseudomonadati</taxon>
        <taxon>Bacteroidota</taxon>
        <taxon>Bacteroidia</taxon>
        <taxon>Bacteroidales</taxon>
        <taxon>Tannerellaceae</taxon>
        <taxon>Tannerella</taxon>
    </lineage>
</organism>
<sequence length="118" mass="12307">MILNIATDRGSTGGETFTGIVHKYNVKNNNPRGPIEVTTGTGNAPTVNGVSVPLSANIAKGASATIFSPVAKFELNATLGGGSFSVNYYKLSFGEAVTLSRTTEGYLLIEREVVVVTP</sequence>
<reference evidence="1 2" key="1">
    <citation type="submission" date="2013-11" db="EMBL/GenBank/DDBJ databases">
        <title>Single cell genomics of uncultured Tannerella BU063 (oral taxon 286).</title>
        <authorList>
            <person name="Beall C.J."/>
            <person name="Campbell A.G."/>
            <person name="Griffen A.L."/>
            <person name="Podar M."/>
            <person name="Leys E.J."/>
        </authorList>
    </citation>
    <scope>NUCLEOTIDE SEQUENCE [LARGE SCALE GENOMIC DNA]</scope>
    <source>
        <strain evidence="1">Cell 5</strain>
    </source>
</reference>
<gene>
    <name evidence="1" type="ORF">T229_07430</name>
</gene>
<dbReference type="Proteomes" id="UP000018872">
    <property type="component" value="Unassembled WGS sequence"/>
</dbReference>
<accession>W2CBX2</accession>